<name>A0AAD9KWK7_RIDPI</name>
<dbReference type="EMBL" id="JAODUO010000553">
    <property type="protein sequence ID" value="KAK2178215.1"/>
    <property type="molecule type" value="Genomic_DNA"/>
</dbReference>
<proteinExistence type="predicted"/>
<protein>
    <submittedName>
        <fullName evidence="2">Uncharacterized protein</fullName>
    </submittedName>
</protein>
<dbReference type="AlphaFoldDB" id="A0AAD9KWK7"/>
<accession>A0AAD9KWK7</accession>
<gene>
    <name evidence="2" type="ORF">NP493_553g01005</name>
</gene>
<feature type="compositionally biased region" description="Polar residues" evidence="1">
    <location>
        <begin position="72"/>
        <end position="86"/>
    </location>
</feature>
<dbReference type="Proteomes" id="UP001209878">
    <property type="component" value="Unassembled WGS sequence"/>
</dbReference>
<feature type="compositionally biased region" description="Polar residues" evidence="1">
    <location>
        <begin position="274"/>
        <end position="286"/>
    </location>
</feature>
<organism evidence="2 3">
    <name type="scientific">Ridgeia piscesae</name>
    <name type="common">Tubeworm</name>
    <dbReference type="NCBI Taxonomy" id="27915"/>
    <lineage>
        <taxon>Eukaryota</taxon>
        <taxon>Metazoa</taxon>
        <taxon>Spiralia</taxon>
        <taxon>Lophotrochozoa</taxon>
        <taxon>Annelida</taxon>
        <taxon>Polychaeta</taxon>
        <taxon>Sedentaria</taxon>
        <taxon>Canalipalpata</taxon>
        <taxon>Sabellida</taxon>
        <taxon>Siboglinidae</taxon>
        <taxon>Ridgeia</taxon>
    </lineage>
</organism>
<feature type="region of interest" description="Disordered" evidence="1">
    <location>
        <begin position="274"/>
        <end position="302"/>
    </location>
</feature>
<evidence type="ECO:0000313" key="2">
    <source>
        <dbReference type="EMBL" id="KAK2178215.1"/>
    </source>
</evidence>
<reference evidence="2" key="1">
    <citation type="journal article" date="2023" name="Mol. Biol. Evol.">
        <title>Third-Generation Sequencing Reveals the Adaptive Role of the Epigenome in Three Deep-Sea Polychaetes.</title>
        <authorList>
            <person name="Perez M."/>
            <person name="Aroh O."/>
            <person name="Sun Y."/>
            <person name="Lan Y."/>
            <person name="Juniper S.K."/>
            <person name="Young C.R."/>
            <person name="Angers B."/>
            <person name="Qian P.Y."/>
        </authorList>
    </citation>
    <scope>NUCLEOTIDE SEQUENCE</scope>
    <source>
        <strain evidence="2">R07B-5</strain>
    </source>
</reference>
<sequence length="302" mass="33502">MSEQERGRGKEYVKTMSKCDSVGKLGDVRSGNGAVRFTDRAISRLHPHSVISAPPPSEADDVTMVSPDPPSTVFSSRPGNLASPESSYQRAFSGMSLLPRGWNPSIPPDGLSYQERSSQILETLREEGIISRAANRRLNASVLGPRRMSSGSPASKTTPSKTSPNLSKTQDDDVHIPSRIRESLSLNNVQERKMAAYQDDLIRGVTERVRASELRRQRILTKMADSRQAIFEKNAMRVKAVEKNRLKIRERKLQKLKRDEIRRKRILLRRRCSVQTGSAETTSTSPLDAIVGAGGSIGNHSR</sequence>
<evidence type="ECO:0000313" key="3">
    <source>
        <dbReference type="Proteomes" id="UP001209878"/>
    </source>
</evidence>
<feature type="region of interest" description="Disordered" evidence="1">
    <location>
        <begin position="47"/>
        <end position="86"/>
    </location>
</feature>
<feature type="compositionally biased region" description="Gly residues" evidence="1">
    <location>
        <begin position="292"/>
        <end position="302"/>
    </location>
</feature>
<comment type="caution">
    <text evidence="2">The sequence shown here is derived from an EMBL/GenBank/DDBJ whole genome shotgun (WGS) entry which is preliminary data.</text>
</comment>
<feature type="compositionally biased region" description="Low complexity" evidence="1">
    <location>
        <begin position="149"/>
        <end position="168"/>
    </location>
</feature>
<keyword evidence="3" id="KW-1185">Reference proteome</keyword>
<evidence type="ECO:0000256" key="1">
    <source>
        <dbReference type="SAM" id="MobiDB-lite"/>
    </source>
</evidence>
<feature type="region of interest" description="Disordered" evidence="1">
    <location>
        <begin position="140"/>
        <end position="173"/>
    </location>
</feature>